<accession>A0AAE1ABP0</accession>
<sequence length="143" mass="16025">MAVVEQDYLFSTPKRGSQHPFTTTSHQYTTLLNIPNTQSDFLTPWSARWNGPSSRGGVSRPRPARLYGPSSQGETWLYPWEPWELSGVCQNPKPNRKPVCFACKVECLTPRPALSWAVLSGRDVVVPLELWEPLGALGRVPHP</sequence>
<dbReference type="AlphaFoldDB" id="A0AAE1ABP0"/>
<keyword evidence="3" id="KW-1185">Reference proteome</keyword>
<protein>
    <submittedName>
        <fullName evidence="2">Uncharacterized protein</fullName>
    </submittedName>
</protein>
<dbReference type="Proteomes" id="UP001283361">
    <property type="component" value="Unassembled WGS sequence"/>
</dbReference>
<evidence type="ECO:0000256" key="1">
    <source>
        <dbReference type="SAM" id="MobiDB-lite"/>
    </source>
</evidence>
<organism evidence="2 3">
    <name type="scientific">Elysia crispata</name>
    <name type="common">lettuce slug</name>
    <dbReference type="NCBI Taxonomy" id="231223"/>
    <lineage>
        <taxon>Eukaryota</taxon>
        <taxon>Metazoa</taxon>
        <taxon>Spiralia</taxon>
        <taxon>Lophotrochozoa</taxon>
        <taxon>Mollusca</taxon>
        <taxon>Gastropoda</taxon>
        <taxon>Heterobranchia</taxon>
        <taxon>Euthyneura</taxon>
        <taxon>Panpulmonata</taxon>
        <taxon>Sacoglossa</taxon>
        <taxon>Placobranchoidea</taxon>
        <taxon>Plakobranchidae</taxon>
        <taxon>Elysia</taxon>
    </lineage>
</organism>
<reference evidence="2" key="1">
    <citation type="journal article" date="2023" name="G3 (Bethesda)">
        <title>A reference genome for the long-term kleptoplast-retaining sea slug Elysia crispata morphotype clarki.</title>
        <authorList>
            <person name="Eastman K.E."/>
            <person name="Pendleton A.L."/>
            <person name="Shaikh M.A."/>
            <person name="Suttiyut T."/>
            <person name="Ogas R."/>
            <person name="Tomko P."/>
            <person name="Gavelis G."/>
            <person name="Widhalm J.R."/>
            <person name="Wisecaver J.H."/>
        </authorList>
    </citation>
    <scope>NUCLEOTIDE SEQUENCE</scope>
    <source>
        <strain evidence="2">ECLA1</strain>
    </source>
</reference>
<evidence type="ECO:0000313" key="3">
    <source>
        <dbReference type="Proteomes" id="UP001283361"/>
    </source>
</evidence>
<name>A0AAE1ABP0_9GAST</name>
<gene>
    <name evidence="2" type="ORF">RRG08_003435</name>
</gene>
<comment type="caution">
    <text evidence="2">The sequence shown here is derived from an EMBL/GenBank/DDBJ whole genome shotgun (WGS) entry which is preliminary data.</text>
</comment>
<evidence type="ECO:0000313" key="2">
    <source>
        <dbReference type="EMBL" id="KAK3784627.1"/>
    </source>
</evidence>
<feature type="region of interest" description="Disordered" evidence="1">
    <location>
        <begin position="51"/>
        <end position="71"/>
    </location>
</feature>
<dbReference type="EMBL" id="JAWDGP010002226">
    <property type="protein sequence ID" value="KAK3784627.1"/>
    <property type="molecule type" value="Genomic_DNA"/>
</dbReference>
<proteinExistence type="predicted"/>